<accession>A0ABQ5A836</accession>
<keyword evidence="1" id="KW-0378">Hydrolase</keyword>
<feature type="domain" description="DNA helicase Pif1-like DEAD-box helicase" evidence="3">
    <location>
        <begin position="144"/>
        <end position="187"/>
    </location>
</feature>
<keyword evidence="6" id="KW-1185">Reference proteome</keyword>
<feature type="compositionally biased region" description="Basic and acidic residues" evidence="2">
    <location>
        <begin position="51"/>
        <end position="74"/>
    </location>
</feature>
<dbReference type="InterPro" id="IPR049163">
    <property type="entry name" value="Pif1-like_2B_dom"/>
</dbReference>
<evidence type="ECO:0000256" key="2">
    <source>
        <dbReference type="SAM" id="MobiDB-lite"/>
    </source>
</evidence>
<evidence type="ECO:0000259" key="3">
    <source>
        <dbReference type="Pfam" id="PF05970"/>
    </source>
</evidence>
<sequence length="322" mass="36815">MLFSIHSDEWKSFQSQPQTTLRYKRRCCSLIPAESDSLPHAHAQTTKTYYKHQDSRIKKAQESKTKTSAKSDIKDPSLETKLQGKLLESFQEDAKYEHDVEHSKTLGQSIADCIQLSELRALLTMESLLEKDVRRHSNNDIKIKKIYDIILGVTTLDQQELIFVYGHGGTEKTFLWKMLISALRITEDEQKMARLFASWILDIGDSKIREIEDNNNSSSSWIRIPEEYCIVDDDASLSILEMLDGESTIYKSLDEAIPIGNDGGEVELMYPPKYIKTPQFSSFPPHELELKVGETIMLLRNMNLQGGMCNVTRMIIRSCGLN</sequence>
<evidence type="ECO:0000313" key="6">
    <source>
        <dbReference type="Proteomes" id="UP001151760"/>
    </source>
</evidence>
<evidence type="ECO:0000259" key="4">
    <source>
        <dbReference type="Pfam" id="PF21530"/>
    </source>
</evidence>
<feature type="region of interest" description="Disordered" evidence="2">
    <location>
        <begin position="48"/>
        <end position="74"/>
    </location>
</feature>
<name>A0ABQ5A836_9ASTR</name>
<keyword evidence="1 5" id="KW-0347">Helicase</keyword>
<keyword evidence="1" id="KW-0227">DNA damage</keyword>
<reference evidence="5" key="1">
    <citation type="journal article" date="2022" name="Int. J. Mol. Sci.">
        <title>Draft Genome of Tanacetum Coccineum: Genomic Comparison of Closely Related Tanacetum-Family Plants.</title>
        <authorList>
            <person name="Yamashiro T."/>
            <person name="Shiraishi A."/>
            <person name="Nakayama K."/>
            <person name="Satake H."/>
        </authorList>
    </citation>
    <scope>NUCLEOTIDE SEQUENCE</scope>
</reference>
<dbReference type="EC" id="5.6.2.3" evidence="1"/>
<reference evidence="5" key="2">
    <citation type="submission" date="2022-01" db="EMBL/GenBank/DDBJ databases">
        <authorList>
            <person name="Yamashiro T."/>
            <person name="Shiraishi A."/>
            <person name="Satake H."/>
            <person name="Nakayama K."/>
        </authorList>
    </citation>
    <scope>NUCLEOTIDE SEQUENCE</scope>
</reference>
<evidence type="ECO:0000313" key="5">
    <source>
        <dbReference type="EMBL" id="GJS97731.1"/>
    </source>
</evidence>
<keyword evidence="1" id="KW-0234">DNA repair</keyword>
<feature type="domain" description="DNA helicase Pif1-like 2B" evidence="4">
    <location>
        <begin position="279"/>
        <end position="316"/>
    </location>
</feature>
<dbReference type="GO" id="GO:0004386">
    <property type="term" value="F:helicase activity"/>
    <property type="evidence" value="ECO:0007669"/>
    <property type="project" value="UniProtKB-KW"/>
</dbReference>
<dbReference type="Proteomes" id="UP001151760">
    <property type="component" value="Unassembled WGS sequence"/>
</dbReference>
<evidence type="ECO:0000256" key="1">
    <source>
        <dbReference type="RuleBase" id="RU363044"/>
    </source>
</evidence>
<keyword evidence="1" id="KW-0547">Nucleotide-binding</keyword>
<dbReference type="Pfam" id="PF21530">
    <property type="entry name" value="Pif1_2B_dom"/>
    <property type="match status" value="1"/>
</dbReference>
<dbReference type="EMBL" id="BQNB010011987">
    <property type="protein sequence ID" value="GJS97731.1"/>
    <property type="molecule type" value="Genomic_DNA"/>
</dbReference>
<gene>
    <name evidence="5" type="ORF">Tco_0804699</name>
</gene>
<dbReference type="InterPro" id="IPR010285">
    <property type="entry name" value="DNA_helicase_pif1-like_DEAD"/>
</dbReference>
<keyword evidence="1" id="KW-0233">DNA recombination</keyword>
<comment type="cofactor">
    <cofactor evidence="1">
        <name>Mg(2+)</name>
        <dbReference type="ChEBI" id="CHEBI:18420"/>
    </cofactor>
</comment>
<keyword evidence="1" id="KW-0067">ATP-binding</keyword>
<dbReference type="PANTHER" id="PTHR10492:SF90">
    <property type="entry name" value="ATP-DEPENDENT DNA HELICASE"/>
    <property type="match status" value="1"/>
</dbReference>
<organism evidence="5 6">
    <name type="scientific">Tanacetum coccineum</name>
    <dbReference type="NCBI Taxonomy" id="301880"/>
    <lineage>
        <taxon>Eukaryota</taxon>
        <taxon>Viridiplantae</taxon>
        <taxon>Streptophyta</taxon>
        <taxon>Embryophyta</taxon>
        <taxon>Tracheophyta</taxon>
        <taxon>Spermatophyta</taxon>
        <taxon>Magnoliopsida</taxon>
        <taxon>eudicotyledons</taxon>
        <taxon>Gunneridae</taxon>
        <taxon>Pentapetalae</taxon>
        <taxon>asterids</taxon>
        <taxon>campanulids</taxon>
        <taxon>Asterales</taxon>
        <taxon>Asteraceae</taxon>
        <taxon>Asteroideae</taxon>
        <taxon>Anthemideae</taxon>
        <taxon>Anthemidinae</taxon>
        <taxon>Tanacetum</taxon>
    </lineage>
</organism>
<dbReference type="PANTHER" id="PTHR10492">
    <property type="match status" value="1"/>
</dbReference>
<protein>
    <recommendedName>
        <fullName evidence="1">ATP-dependent DNA helicase</fullName>
        <ecNumber evidence="1">5.6.2.3</ecNumber>
    </recommendedName>
</protein>
<comment type="catalytic activity">
    <reaction evidence="1">
        <text>ATP + H2O = ADP + phosphate + H(+)</text>
        <dbReference type="Rhea" id="RHEA:13065"/>
        <dbReference type="ChEBI" id="CHEBI:15377"/>
        <dbReference type="ChEBI" id="CHEBI:15378"/>
        <dbReference type="ChEBI" id="CHEBI:30616"/>
        <dbReference type="ChEBI" id="CHEBI:43474"/>
        <dbReference type="ChEBI" id="CHEBI:456216"/>
        <dbReference type="EC" id="5.6.2.3"/>
    </reaction>
</comment>
<comment type="caution">
    <text evidence="5">The sequence shown here is derived from an EMBL/GenBank/DDBJ whole genome shotgun (WGS) entry which is preliminary data.</text>
</comment>
<comment type="similarity">
    <text evidence="1">Belongs to the helicase family.</text>
</comment>
<dbReference type="Pfam" id="PF05970">
    <property type="entry name" value="PIF1"/>
    <property type="match status" value="1"/>
</dbReference>
<proteinExistence type="inferred from homology"/>